<dbReference type="Proteomes" id="UP000198104">
    <property type="component" value="Unassembled WGS sequence"/>
</dbReference>
<evidence type="ECO:0000313" key="1">
    <source>
        <dbReference type="EMBL" id="OWS71276.1"/>
    </source>
</evidence>
<comment type="caution">
    <text evidence="1">The sequence shown here is derived from an EMBL/GenBank/DDBJ whole genome shotgun (WGS) entry which is preliminary data.</text>
</comment>
<accession>A0A254Q170</accession>
<name>A0A254Q170_9BURK</name>
<protein>
    <submittedName>
        <fullName evidence="1">Uncharacterized protein</fullName>
    </submittedName>
</protein>
<evidence type="ECO:0000313" key="2">
    <source>
        <dbReference type="Proteomes" id="UP000198104"/>
    </source>
</evidence>
<reference evidence="1 2" key="1">
    <citation type="submission" date="2017-05" db="EMBL/GenBank/DDBJ databases">
        <title>Polynucleobacter sp. MWH-K35W1 isolated from the permanently anoxic monimolimnion of a meromictic lake.</title>
        <authorList>
            <person name="Hahn M.W."/>
        </authorList>
    </citation>
    <scope>NUCLEOTIDE SEQUENCE [LARGE SCALE GENOMIC DNA]</scope>
    <source>
        <strain evidence="1 2">MWH-K35W1</strain>
    </source>
</reference>
<gene>
    <name evidence="1" type="ORF">CBI30_07465</name>
</gene>
<proteinExistence type="predicted"/>
<dbReference type="AlphaFoldDB" id="A0A254Q170"/>
<dbReference type="EMBL" id="NGUO01000011">
    <property type="protein sequence ID" value="OWS71276.1"/>
    <property type="molecule type" value="Genomic_DNA"/>
</dbReference>
<organism evidence="1 2">
    <name type="scientific">Polynucleobacter aenigmaticus</name>
    <dbReference type="NCBI Taxonomy" id="1743164"/>
    <lineage>
        <taxon>Bacteria</taxon>
        <taxon>Pseudomonadati</taxon>
        <taxon>Pseudomonadota</taxon>
        <taxon>Betaproteobacteria</taxon>
        <taxon>Burkholderiales</taxon>
        <taxon>Burkholderiaceae</taxon>
        <taxon>Polynucleobacter</taxon>
    </lineage>
</organism>
<sequence length="117" mass="13316">MNALALRYREIPSAAFVAKEFNLRTSTSEPITQESARRWLRGLAIPELDKLLVLRSWLDLDLNALGMPSVEAVEKRNAELKGSTFEKQEEFINTTKSIKDALQVLMKEVQLLEEKLA</sequence>
<keyword evidence="2" id="KW-1185">Reference proteome</keyword>